<feature type="transmembrane region" description="Helical" evidence="11">
    <location>
        <begin position="235"/>
        <end position="261"/>
    </location>
</feature>
<evidence type="ECO:0000256" key="3">
    <source>
        <dbReference type="ARBA" id="ARBA00022475"/>
    </source>
</evidence>
<gene>
    <name evidence="13" type="ORF">ENQ77_04120</name>
</gene>
<reference evidence="13" key="1">
    <citation type="journal article" date="2020" name="mSystems">
        <title>Genome- and Community-Level Interaction Insights into Carbon Utilization and Element Cycling Functions of Hydrothermarchaeota in Hydrothermal Sediment.</title>
        <authorList>
            <person name="Zhou Z."/>
            <person name="Liu Y."/>
            <person name="Xu W."/>
            <person name="Pan J."/>
            <person name="Luo Z.H."/>
            <person name="Li M."/>
        </authorList>
    </citation>
    <scope>NUCLEOTIDE SEQUENCE [LARGE SCALE GENOMIC DNA]</scope>
    <source>
        <strain evidence="13">SpSt-34</strain>
    </source>
</reference>
<dbReference type="InterPro" id="IPR045621">
    <property type="entry name" value="BPD_transp_1_N"/>
</dbReference>
<dbReference type="Pfam" id="PF19300">
    <property type="entry name" value="BPD_transp_1_N"/>
    <property type="match status" value="1"/>
</dbReference>
<keyword evidence="5 11" id="KW-0812">Transmembrane</keyword>
<dbReference type="GO" id="GO:0005886">
    <property type="term" value="C:plasma membrane"/>
    <property type="evidence" value="ECO:0007669"/>
    <property type="project" value="UniProtKB-SubCell"/>
</dbReference>
<evidence type="ECO:0000313" key="13">
    <source>
        <dbReference type="EMBL" id="HEN27841.1"/>
    </source>
</evidence>
<feature type="transmembrane region" description="Helical" evidence="11">
    <location>
        <begin position="109"/>
        <end position="130"/>
    </location>
</feature>
<dbReference type="EMBL" id="DSOL01000125">
    <property type="protein sequence ID" value="HEN27841.1"/>
    <property type="molecule type" value="Genomic_DNA"/>
</dbReference>
<keyword evidence="8" id="KW-0921">Nickel transport</keyword>
<evidence type="ECO:0000256" key="9">
    <source>
        <dbReference type="ARBA" id="ARBA00023136"/>
    </source>
</evidence>
<dbReference type="InterPro" id="IPR035906">
    <property type="entry name" value="MetI-like_sf"/>
</dbReference>
<dbReference type="PANTHER" id="PTHR43163">
    <property type="entry name" value="DIPEPTIDE TRANSPORT SYSTEM PERMEASE PROTEIN DPPB-RELATED"/>
    <property type="match status" value="1"/>
</dbReference>
<evidence type="ECO:0000256" key="8">
    <source>
        <dbReference type="ARBA" id="ARBA00023112"/>
    </source>
</evidence>
<feature type="transmembrane region" description="Helical" evidence="11">
    <location>
        <begin position="181"/>
        <end position="200"/>
    </location>
</feature>
<sequence>MLRYIVKRLAIAVFVIFGTSALTFFLLSLTPGDTAVIIIKRAFVGDIEYNPSIVEVKATKDLLGLGNPLYIQYLQWLINALHGDFGRSYVTGRPVLDEILPRLNATIELAIVAAAFSLLVAIPLGVVSAVRQNSGIDYLSMAIATFFVAMPNFWVALILILIFSLYLDLLPATGYGGIEHLILPVITLGAGMAAITMRLTRSSVLEVLRLDYVRTARAKGLDERRIILRHVLKNAMIPVITVVGLQLAHLLAGTVIVETIFAWPGIGKLLIDSVNARDIPVIQGCVFFIAIIVSLVTLITDVIYRFLDPRIKYE</sequence>
<dbReference type="InterPro" id="IPR000515">
    <property type="entry name" value="MetI-like"/>
</dbReference>
<dbReference type="Gene3D" id="1.10.3720.10">
    <property type="entry name" value="MetI-like"/>
    <property type="match status" value="1"/>
</dbReference>
<evidence type="ECO:0000256" key="4">
    <source>
        <dbReference type="ARBA" id="ARBA00022596"/>
    </source>
</evidence>
<dbReference type="NCBIfam" id="NF045470">
    <property type="entry name" value="Opp2B"/>
    <property type="match status" value="1"/>
</dbReference>
<keyword evidence="2 11" id="KW-0813">Transport</keyword>
<evidence type="ECO:0000256" key="11">
    <source>
        <dbReference type="RuleBase" id="RU363032"/>
    </source>
</evidence>
<accession>A0A7C2K3N5</accession>
<comment type="similarity">
    <text evidence="10">Belongs to the binding-protein-dependent transport system permease family. OppBC subfamily.</text>
</comment>
<dbReference type="GO" id="GO:0015099">
    <property type="term" value="F:nickel cation transmembrane transporter activity"/>
    <property type="evidence" value="ECO:0007669"/>
    <property type="project" value="InterPro"/>
</dbReference>
<comment type="subcellular location">
    <subcellularLocation>
        <location evidence="1 11">Cell membrane</location>
        <topology evidence="1 11">Multi-pass membrane protein</topology>
    </subcellularLocation>
</comment>
<keyword evidence="3" id="KW-1003">Cell membrane</keyword>
<evidence type="ECO:0000256" key="5">
    <source>
        <dbReference type="ARBA" id="ARBA00022692"/>
    </source>
</evidence>
<keyword evidence="6 11" id="KW-1133">Transmembrane helix</keyword>
<dbReference type="InterPro" id="IPR050045">
    <property type="entry name" value="Opp2B"/>
</dbReference>
<feature type="transmembrane region" description="Helical" evidence="11">
    <location>
        <begin position="9"/>
        <end position="27"/>
    </location>
</feature>
<evidence type="ECO:0000256" key="7">
    <source>
        <dbReference type="ARBA" id="ARBA00023065"/>
    </source>
</evidence>
<protein>
    <submittedName>
        <fullName evidence="13">ABC transporter permease</fullName>
    </submittedName>
</protein>
<proteinExistence type="inferred from homology"/>
<feature type="transmembrane region" description="Helical" evidence="11">
    <location>
        <begin position="281"/>
        <end position="304"/>
    </location>
</feature>
<dbReference type="PROSITE" id="PS50928">
    <property type="entry name" value="ABC_TM1"/>
    <property type="match status" value="1"/>
</dbReference>
<keyword evidence="4" id="KW-0533">Nickel</keyword>
<dbReference type="SUPFAM" id="SSF161098">
    <property type="entry name" value="MetI-like"/>
    <property type="match status" value="1"/>
</dbReference>
<name>A0A7C2K3N5_UNCW3</name>
<dbReference type="PANTHER" id="PTHR43163:SF6">
    <property type="entry name" value="DIPEPTIDE TRANSPORT SYSTEM PERMEASE PROTEIN DPPB-RELATED"/>
    <property type="match status" value="1"/>
</dbReference>
<evidence type="ECO:0000256" key="10">
    <source>
        <dbReference type="ARBA" id="ARBA00024202"/>
    </source>
</evidence>
<comment type="caution">
    <text evidence="13">The sequence shown here is derived from an EMBL/GenBank/DDBJ whole genome shotgun (WGS) entry which is preliminary data.</text>
</comment>
<evidence type="ECO:0000259" key="12">
    <source>
        <dbReference type="PROSITE" id="PS50928"/>
    </source>
</evidence>
<dbReference type="CDD" id="cd06261">
    <property type="entry name" value="TM_PBP2"/>
    <property type="match status" value="1"/>
</dbReference>
<feature type="domain" description="ABC transmembrane type-1" evidence="12">
    <location>
        <begin position="103"/>
        <end position="304"/>
    </location>
</feature>
<organism evidence="13">
    <name type="scientific">candidate division WOR-3 bacterium</name>
    <dbReference type="NCBI Taxonomy" id="2052148"/>
    <lineage>
        <taxon>Bacteria</taxon>
        <taxon>Bacteria division WOR-3</taxon>
    </lineage>
</organism>
<evidence type="ECO:0000256" key="2">
    <source>
        <dbReference type="ARBA" id="ARBA00022448"/>
    </source>
</evidence>
<evidence type="ECO:0000256" key="6">
    <source>
        <dbReference type="ARBA" id="ARBA00022989"/>
    </source>
</evidence>
<feature type="transmembrane region" description="Helical" evidence="11">
    <location>
        <begin position="142"/>
        <end position="166"/>
    </location>
</feature>
<dbReference type="Pfam" id="PF00528">
    <property type="entry name" value="BPD_transp_1"/>
    <property type="match status" value="1"/>
</dbReference>
<evidence type="ECO:0000256" key="1">
    <source>
        <dbReference type="ARBA" id="ARBA00004651"/>
    </source>
</evidence>
<keyword evidence="9 11" id="KW-0472">Membrane</keyword>
<dbReference type="AlphaFoldDB" id="A0A7C2K3N5"/>
<keyword evidence="7" id="KW-0406">Ion transport</keyword>